<reference evidence="4 5" key="1">
    <citation type="submission" date="2019-02" db="EMBL/GenBank/DDBJ databases">
        <title>Deep-cultivation of Planctomycetes and their phenomic and genomic characterization uncovers novel biology.</title>
        <authorList>
            <person name="Wiegand S."/>
            <person name="Jogler M."/>
            <person name="Boedeker C."/>
            <person name="Pinto D."/>
            <person name="Vollmers J."/>
            <person name="Rivas-Marin E."/>
            <person name="Kohn T."/>
            <person name="Peeters S.H."/>
            <person name="Heuer A."/>
            <person name="Rast P."/>
            <person name="Oberbeckmann S."/>
            <person name="Bunk B."/>
            <person name="Jeske O."/>
            <person name="Meyerdierks A."/>
            <person name="Storesund J.E."/>
            <person name="Kallscheuer N."/>
            <person name="Luecker S."/>
            <person name="Lage O.M."/>
            <person name="Pohl T."/>
            <person name="Merkel B.J."/>
            <person name="Hornburger P."/>
            <person name="Mueller R.-W."/>
            <person name="Bruemmer F."/>
            <person name="Labrenz M."/>
            <person name="Spormann A.M."/>
            <person name="Op den Camp H."/>
            <person name="Overmann J."/>
            <person name="Amann R."/>
            <person name="Jetten M.S.M."/>
            <person name="Mascher T."/>
            <person name="Medema M.H."/>
            <person name="Devos D.P."/>
            <person name="Kaster A.-K."/>
            <person name="Ovreas L."/>
            <person name="Rohde M."/>
            <person name="Galperin M.Y."/>
            <person name="Jogler C."/>
        </authorList>
    </citation>
    <scope>NUCLEOTIDE SEQUENCE [LARGE SCALE GENOMIC DNA]</scope>
    <source>
        <strain evidence="4 5">Pla163</strain>
    </source>
</reference>
<dbReference type="InterPro" id="IPR001296">
    <property type="entry name" value="Glyco_trans_1"/>
</dbReference>
<dbReference type="SUPFAM" id="SSF53756">
    <property type="entry name" value="UDP-Glycosyltransferase/glycogen phosphorylase"/>
    <property type="match status" value="1"/>
</dbReference>
<dbReference type="EMBL" id="CP036290">
    <property type="protein sequence ID" value="QDU85610.1"/>
    <property type="molecule type" value="Genomic_DNA"/>
</dbReference>
<dbReference type="AlphaFoldDB" id="A0A518D2A7"/>
<organism evidence="4 5">
    <name type="scientific">Rohdeia mirabilis</name>
    <dbReference type="NCBI Taxonomy" id="2528008"/>
    <lineage>
        <taxon>Bacteria</taxon>
        <taxon>Pseudomonadati</taxon>
        <taxon>Planctomycetota</taxon>
        <taxon>Planctomycetia</taxon>
        <taxon>Planctomycetia incertae sedis</taxon>
        <taxon>Rohdeia</taxon>
    </lineage>
</organism>
<dbReference type="Pfam" id="PF00534">
    <property type="entry name" value="Glycos_transf_1"/>
    <property type="match status" value="1"/>
</dbReference>
<evidence type="ECO:0000259" key="3">
    <source>
        <dbReference type="Pfam" id="PF13439"/>
    </source>
</evidence>
<evidence type="ECO:0000256" key="1">
    <source>
        <dbReference type="ARBA" id="ARBA00022679"/>
    </source>
</evidence>
<proteinExistence type="predicted"/>
<keyword evidence="5" id="KW-1185">Reference proteome</keyword>
<dbReference type="GO" id="GO:0016757">
    <property type="term" value="F:glycosyltransferase activity"/>
    <property type="evidence" value="ECO:0007669"/>
    <property type="project" value="UniProtKB-KW"/>
</dbReference>
<dbReference type="RefSeq" id="WP_419185927.1">
    <property type="nucleotide sequence ID" value="NZ_CP036290.1"/>
</dbReference>
<name>A0A518D2A7_9BACT</name>
<accession>A0A518D2A7</accession>
<dbReference type="PANTHER" id="PTHR46401:SF2">
    <property type="entry name" value="GLYCOSYLTRANSFERASE WBBK-RELATED"/>
    <property type="match status" value="1"/>
</dbReference>
<gene>
    <name evidence="4" type="primary">pimC</name>
    <name evidence="4" type="ORF">Pla163_27420</name>
</gene>
<evidence type="ECO:0000313" key="4">
    <source>
        <dbReference type="EMBL" id="QDU85610.1"/>
    </source>
</evidence>
<sequence length="361" mass="38431">MSDTARPHPIHRVGFDLSPLALAASPGVRRAALELWRALGSRAATRDGLCFVPLGARRDDHPTVWRQWTLPGTVRRLGLDGVHTTVSALPLRARVPLVQTVHEVPWRTRSNADADSNENTDRRHRYWARTRRARATVVPSERTAAALRAERGANAPGIEVVPWGVGAPFTTVALAPRPTQPPYFLVVGGTRPKKRLDRALAALARCEAARRHELVVTGALDDAARAYVERCLSGARDFGSAARLRPVGHVDDRALAELMAGADATLGVSDSEGFGLGALESAATGTPSVVAANSAEAEAAGPDALCFDPALADLAGAIAAALDRAVELAPNARADLARAARARTWDRAAERVAAIWCTLLR</sequence>
<feature type="domain" description="Glycosyltransferase subfamily 4-like N-terminal" evidence="3">
    <location>
        <begin position="52"/>
        <end position="165"/>
    </location>
</feature>
<dbReference type="Proteomes" id="UP000319342">
    <property type="component" value="Chromosome"/>
</dbReference>
<dbReference type="InterPro" id="IPR028098">
    <property type="entry name" value="Glyco_trans_4-like_N"/>
</dbReference>
<dbReference type="PANTHER" id="PTHR46401">
    <property type="entry name" value="GLYCOSYLTRANSFERASE WBBK-RELATED"/>
    <property type="match status" value="1"/>
</dbReference>
<dbReference type="Pfam" id="PF13439">
    <property type="entry name" value="Glyco_transf_4"/>
    <property type="match status" value="1"/>
</dbReference>
<protein>
    <submittedName>
        <fullName evidence="4">GDP-mannose-dependent alpha-(1-6)-phosphatidylinositol dimannoside mannosyltransferase</fullName>
    </submittedName>
</protein>
<keyword evidence="4" id="KW-0328">Glycosyltransferase</keyword>
<feature type="domain" description="Glycosyl transferase family 1" evidence="2">
    <location>
        <begin position="177"/>
        <end position="342"/>
    </location>
</feature>
<evidence type="ECO:0000259" key="2">
    <source>
        <dbReference type="Pfam" id="PF00534"/>
    </source>
</evidence>
<dbReference type="Gene3D" id="3.40.50.2000">
    <property type="entry name" value="Glycogen Phosphorylase B"/>
    <property type="match status" value="2"/>
</dbReference>
<keyword evidence="1 4" id="KW-0808">Transferase</keyword>
<dbReference type="GO" id="GO:0009103">
    <property type="term" value="P:lipopolysaccharide biosynthetic process"/>
    <property type="evidence" value="ECO:0007669"/>
    <property type="project" value="TreeGrafter"/>
</dbReference>
<evidence type="ECO:0000313" key="5">
    <source>
        <dbReference type="Proteomes" id="UP000319342"/>
    </source>
</evidence>